<dbReference type="EMBL" id="SOFM01000043">
    <property type="protein sequence ID" value="TFC01231.1"/>
    <property type="molecule type" value="Genomic_DNA"/>
</dbReference>
<evidence type="ECO:0000313" key="3">
    <source>
        <dbReference type="Proteomes" id="UP000297643"/>
    </source>
</evidence>
<dbReference type="GO" id="GO:0016740">
    <property type="term" value="F:transferase activity"/>
    <property type="evidence" value="ECO:0007669"/>
    <property type="project" value="UniProtKB-KW"/>
</dbReference>
<comment type="caution">
    <text evidence="2">The sequence shown here is derived from an EMBL/GenBank/DDBJ whole genome shotgun (WGS) entry which is preliminary data.</text>
</comment>
<evidence type="ECO:0000259" key="1">
    <source>
        <dbReference type="Pfam" id="PF04230"/>
    </source>
</evidence>
<dbReference type="Proteomes" id="UP000297643">
    <property type="component" value="Unassembled WGS sequence"/>
</dbReference>
<keyword evidence="2" id="KW-0808">Transferase</keyword>
<dbReference type="AlphaFoldDB" id="A0A4R8W407"/>
<accession>A0A4R8W407</accession>
<sequence length="410" mass="44255">MRLWLKHHSGGVEPEGTPSYLSQSTAKASVLLVGAYERDNFGDLLFYQLTKDYLEGSYLAAGSVIGADMRPLLGTRVYPHSDLLAARAWDLVWVVGGEIGGVDTEGALAMSLTEADGSIFDQSGKRGKGVIAEFLSGASAQSPAYFPPVANFPLNTHTPVVMNSIGLSNLFETEPGSEHGDAAHAAIRNAAAVVVRDTASQRFAASIGKTATLSPDMVHAISLRHPEIAQRRLNAEPYFVFQANAHLIQLHGAEAIARSIARVARATNLRPAFFLAGTARHHDRSDQYDEVKSVLAVIAPEIPTVGITTRDPMLLASYIARSRMWIGSSLHGRIIAGSFGLPRVSLENRKVSKYAATWDPAFPMDVSFDDLPEAVVEAFTSSRLPRNAQDSRDCANAADQQTQALVETFR</sequence>
<feature type="domain" description="Polysaccharide pyruvyl transferase" evidence="1">
    <location>
        <begin position="40"/>
        <end position="348"/>
    </location>
</feature>
<dbReference type="Pfam" id="PF04230">
    <property type="entry name" value="PS_pyruv_trans"/>
    <property type="match status" value="1"/>
</dbReference>
<gene>
    <name evidence="2" type="ORF">E3O32_13805</name>
</gene>
<reference evidence="2 3" key="1">
    <citation type="submission" date="2019-03" db="EMBL/GenBank/DDBJ databases">
        <title>Genomics of glacier-inhabiting Cryobacterium strains.</title>
        <authorList>
            <person name="Liu Q."/>
            <person name="Xin Y.-H."/>
        </authorList>
    </citation>
    <scope>NUCLEOTIDE SEQUENCE [LARGE SCALE GENOMIC DNA]</scope>
    <source>
        <strain evidence="2 3">RHLT2-21</strain>
    </source>
</reference>
<protein>
    <submittedName>
        <fullName evidence="2">Polysaccharide pyruvyl transferase family protein</fullName>
    </submittedName>
</protein>
<evidence type="ECO:0000313" key="2">
    <source>
        <dbReference type="EMBL" id="TFC01231.1"/>
    </source>
</evidence>
<keyword evidence="3" id="KW-1185">Reference proteome</keyword>
<dbReference type="InterPro" id="IPR007345">
    <property type="entry name" value="Polysacch_pyruvyl_Trfase"/>
</dbReference>
<name>A0A4R8W407_9MICO</name>
<proteinExistence type="predicted"/>
<organism evidence="2 3">
    <name type="scientific">Cryobacterium mannosilyticum</name>
    <dbReference type="NCBI Taxonomy" id="1259190"/>
    <lineage>
        <taxon>Bacteria</taxon>
        <taxon>Bacillati</taxon>
        <taxon>Actinomycetota</taxon>
        <taxon>Actinomycetes</taxon>
        <taxon>Micrococcales</taxon>
        <taxon>Microbacteriaceae</taxon>
        <taxon>Cryobacterium</taxon>
    </lineage>
</organism>